<dbReference type="GO" id="GO:0046654">
    <property type="term" value="P:tetrahydrofolate biosynthetic process"/>
    <property type="evidence" value="ECO:0007669"/>
    <property type="project" value="TreeGrafter"/>
</dbReference>
<evidence type="ECO:0000256" key="7">
    <source>
        <dbReference type="ARBA" id="ARBA00022842"/>
    </source>
</evidence>
<gene>
    <name evidence="11" type="primary">folP</name>
    <name evidence="10" type="ORF">A2J15_003695</name>
    <name evidence="11" type="ORF">GC022_05820</name>
</gene>
<keyword evidence="12" id="KW-1185">Reference proteome</keyword>
<feature type="domain" description="Pterin-binding" evidence="9">
    <location>
        <begin position="118"/>
        <end position="370"/>
    </location>
</feature>
<dbReference type="GO" id="GO:0046656">
    <property type="term" value="P:folic acid biosynthetic process"/>
    <property type="evidence" value="ECO:0007669"/>
    <property type="project" value="UniProtKB-KW"/>
</dbReference>
<dbReference type="OrthoDB" id="9811744at2"/>
<organism evidence="11">
    <name type="scientific">Campylobacter hepaticus</name>
    <dbReference type="NCBI Taxonomy" id="1813019"/>
    <lineage>
        <taxon>Bacteria</taxon>
        <taxon>Pseudomonadati</taxon>
        <taxon>Campylobacterota</taxon>
        <taxon>Epsilonproteobacteria</taxon>
        <taxon>Campylobacterales</taxon>
        <taxon>Campylobacteraceae</taxon>
        <taxon>Campylobacter</taxon>
    </lineage>
</organism>
<dbReference type="PIRSF" id="PIRSF000501">
    <property type="entry name" value="DHPS_Campy_prd"/>
    <property type="match status" value="1"/>
</dbReference>
<evidence type="ECO:0000256" key="4">
    <source>
        <dbReference type="ARBA" id="ARBA00012458"/>
    </source>
</evidence>
<dbReference type="Proteomes" id="UP000093205">
    <property type="component" value="Chromosome"/>
</dbReference>
<comment type="cofactor">
    <cofactor evidence="2">
        <name>Mg(2+)</name>
        <dbReference type="ChEBI" id="CHEBI:18420"/>
    </cofactor>
</comment>
<evidence type="ECO:0000313" key="11">
    <source>
        <dbReference type="EMBL" id="MPV91675.1"/>
    </source>
</evidence>
<evidence type="ECO:0000256" key="3">
    <source>
        <dbReference type="ARBA" id="ARBA00004763"/>
    </source>
</evidence>
<evidence type="ECO:0000256" key="6">
    <source>
        <dbReference type="ARBA" id="ARBA00022723"/>
    </source>
</evidence>
<dbReference type="InterPro" id="IPR000489">
    <property type="entry name" value="Pterin-binding_dom"/>
</dbReference>
<dbReference type="PANTHER" id="PTHR20941:SF1">
    <property type="entry name" value="FOLIC ACID SYNTHESIS PROTEIN FOL1"/>
    <property type="match status" value="1"/>
</dbReference>
<evidence type="ECO:0000256" key="5">
    <source>
        <dbReference type="ARBA" id="ARBA00022679"/>
    </source>
</evidence>
<dbReference type="GO" id="GO:0005829">
    <property type="term" value="C:cytosol"/>
    <property type="evidence" value="ECO:0007669"/>
    <property type="project" value="TreeGrafter"/>
</dbReference>
<dbReference type="EC" id="2.5.1.15" evidence="4"/>
<dbReference type="EMBL" id="CP031611">
    <property type="protein sequence ID" value="AXP08811.1"/>
    <property type="molecule type" value="Genomic_DNA"/>
</dbReference>
<dbReference type="RefSeq" id="WP_066776511.1">
    <property type="nucleotide sequence ID" value="NZ_CBCSFE010000003.1"/>
</dbReference>
<dbReference type="InterPro" id="IPR045031">
    <property type="entry name" value="DHP_synth-like"/>
</dbReference>
<dbReference type="CDD" id="cd00739">
    <property type="entry name" value="DHPS"/>
    <property type="match status" value="1"/>
</dbReference>
<protein>
    <recommendedName>
        <fullName evidence="4">dihydropteroate synthase</fullName>
        <ecNumber evidence="4">2.5.1.15</ecNumber>
    </recommendedName>
</protein>
<dbReference type="NCBIfam" id="TIGR01496">
    <property type="entry name" value="DHPS"/>
    <property type="match status" value="1"/>
</dbReference>
<keyword evidence="5 11" id="KW-0808">Transferase</keyword>
<dbReference type="GeneID" id="44004615"/>
<dbReference type="PROSITE" id="PS50972">
    <property type="entry name" value="PTERIN_BINDING"/>
    <property type="match status" value="1"/>
</dbReference>
<evidence type="ECO:0000313" key="12">
    <source>
        <dbReference type="Proteomes" id="UP000093205"/>
    </source>
</evidence>
<keyword evidence="6" id="KW-0479">Metal-binding</keyword>
<keyword evidence="7" id="KW-0460">Magnesium</keyword>
<proteinExistence type="predicted"/>
<dbReference type="GO" id="GO:0004156">
    <property type="term" value="F:dihydropteroate synthase activity"/>
    <property type="evidence" value="ECO:0007669"/>
    <property type="project" value="UniProtKB-EC"/>
</dbReference>
<reference evidence="10 12" key="1">
    <citation type="submission" date="2018-08" db="EMBL/GenBank/DDBJ databases">
        <title>Survival mechanisms of Campylobacter hepaticus identified by genomic analysis and comparative transcriptomic analysis of in vivo and in vitro derived bacteria.</title>
        <authorList>
            <person name="Van T.T.H."/>
            <person name="Moore R.J."/>
        </authorList>
    </citation>
    <scope>NUCLEOTIDE SEQUENCE [LARGE SCALE GENOMIC DNA]</scope>
    <source>
        <strain evidence="10 12">HV10</strain>
    </source>
</reference>
<accession>A0A6A7JTH4</accession>
<dbReference type="SUPFAM" id="SSF51717">
    <property type="entry name" value="Dihydropteroate synthetase-like"/>
    <property type="match status" value="1"/>
</dbReference>
<evidence type="ECO:0000259" key="9">
    <source>
        <dbReference type="PROSITE" id="PS50972"/>
    </source>
</evidence>
<dbReference type="Pfam" id="PF00809">
    <property type="entry name" value="Pterin_bind"/>
    <property type="match status" value="1"/>
</dbReference>
<keyword evidence="8" id="KW-0289">Folate biosynthesis</keyword>
<dbReference type="InterPro" id="IPR016227">
    <property type="entry name" value="Dihydropteroate_synthase_prd"/>
</dbReference>
<evidence type="ECO:0000256" key="1">
    <source>
        <dbReference type="ARBA" id="ARBA00000012"/>
    </source>
</evidence>
<dbReference type="EMBL" id="WHMJ01000014">
    <property type="protein sequence ID" value="MPV91675.1"/>
    <property type="molecule type" value="Genomic_DNA"/>
</dbReference>
<dbReference type="GO" id="GO:0046872">
    <property type="term" value="F:metal ion binding"/>
    <property type="evidence" value="ECO:0007669"/>
    <property type="project" value="UniProtKB-KW"/>
</dbReference>
<evidence type="ECO:0000256" key="8">
    <source>
        <dbReference type="ARBA" id="ARBA00022909"/>
    </source>
</evidence>
<evidence type="ECO:0000256" key="2">
    <source>
        <dbReference type="ARBA" id="ARBA00001946"/>
    </source>
</evidence>
<dbReference type="AlphaFoldDB" id="A0A6A7JTH4"/>
<dbReference type="PANTHER" id="PTHR20941">
    <property type="entry name" value="FOLATE SYNTHESIS PROTEINS"/>
    <property type="match status" value="1"/>
</dbReference>
<dbReference type="InterPro" id="IPR006390">
    <property type="entry name" value="DHP_synth_dom"/>
</dbReference>
<dbReference type="KEGG" id="chw:A2J15_003695"/>
<name>A0A6A7JTH4_9BACT</name>
<dbReference type="InterPro" id="IPR011005">
    <property type="entry name" value="Dihydropteroate_synth-like_sf"/>
</dbReference>
<evidence type="ECO:0000313" key="10">
    <source>
        <dbReference type="EMBL" id="AXP08811.1"/>
    </source>
</evidence>
<sequence length="380" mass="43829">MKFFKINSNTDFNLLCSFISPHKIGQKIMSQKEQIHFILIKDLSTPAVNILKQDALRIGAELVTHKEVITAKIAHSNALLMATKEQMQKLVAKEKLQDFGLKDLANFLQKDFLKPKKVELMGVINVNEDSFHPNSRVNENNFEKRLNEVLLLNPQYVDIGAVSSRPGSKYCGKDEEFKRLKNILDLIYKKKYYEKAIFSLDSFDEYVLEYALNRGFKLINDISSLRNENLAKLASKYEAKYCLMHMQNDPSNMQDNPYYEDLLYQMSEFFKIKLELLEKYGVKESILDVGIGFGKSAKHNMILIKHLEHFLQFNKPLLIGASRKSVINAYFQSEVKDRLAGTLYLHLKAFENGASIIRVHDLYEHKQLFALAQAMDKIGV</sequence>
<reference evidence="11" key="2">
    <citation type="journal article" date="2019" name="Front. Microbiol.">
        <title>Campylobacter hepaticus, the cause of Spotty Liver Disease in chickens: Transmission and routes of infection.</title>
        <authorList>
            <person name="Van T.H."/>
            <person name="Moore R.J."/>
            <person name="Phung C."/>
        </authorList>
    </citation>
    <scope>NUCLEOTIDE SEQUENCE</scope>
    <source>
        <strain evidence="11">QLD_2/QLD</strain>
    </source>
</reference>
<dbReference type="Gene3D" id="3.20.20.20">
    <property type="entry name" value="Dihydropteroate synthase-like"/>
    <property type="match status" value="1"/>
</dbReference>
<comment type="catalytic activity">
    <reaction evidence="1">
        <text>(7,8-dihydropterin-6-yl)methyl diphosphate + 4-aminobenzoate = 7,8-dihydropteroate + diphosphate</text>
        <dbReference type="Rhea" id="RHEA:19949"/>
        <dbReference type="ChEBI" id="CHEBI:17836"/>
        <dbReference type="ChEBI" id="CHEBI:17839"/>
        <dbReference type="ChEBI" id="CHEBI:33019"/>
        <dbReference type="ChEBI" id="CHEBI:72950"/>
        <dbReference type="EC" id="2.5.1.15"/>
    </reaction>
</comment>
<comment type="pathway">
    <text evidence="3">Cofactor biosynthesis; tetrahydrofolate biosynthesis; 7,8-dihydrofolate from 2-amino-4-hydroxy-6-hydroxymethyl-7,8-dihydropteridine diphosphate and 4-aminobenzoate: step 1/2.</text>
</comment>